<reference evidence="2" key="2">
    <citation type="submission" date="2020-09" db="EMBL/GenBank/DDBJ databases">
        <authorList>
            <person name="Sun Q."/>
            <person name="Zhou Y."/>
        </authorList>
    </citation>
    <scope>NUCLEOTIDE SEQUENCE</scope>
    <source>
        <strain evidence="2">CGMCC 1.12698</strain>
    </source>
</reference>
<dbReference type="RefSeq" id="WP_188386897.1">
    <property type="nucleotide sequence ID" value="NZ_BMFK01000001.1"/>
</dbReference>
<keyword evidence="1" id="KW-0812">Transmembrane</keyword>
<name>A0A917ELM2_9BACI</name>
<dbReference type="Proteomes" id="UP000605259">
    <property type="component" value="Unassembled WGS sequence"/>
</dbReference>
<gene>
    <name evidence="2" type="ORF">GCM10007140_05340</name>
</gene>
<accession>A0A917ELM2</accession>
<reference evidence="2" key="1">
    <citation type="journal article" date="2014" name="Int. J. Syst. Evol. Microbiol.">
        <title>Complete genome sequence of Corynebacterium casei LMG S-19264T (=DSM 44701T), isolated from a smear-ripened cheese.</title>
        <authorList>
            <consortium name="US DOE Joint Genome Institute (JGI-PGF)"/>
            <person name="Walter F."/>
            <person name="Albersmeier A."/>
            <person name="Kalinowski J."/>
            <person name="Ruckert C."/>
        </authorList>
    </citation>
    <scope>NUCLEOTIDE SEQUENCE</scope>
    <source>
        <strain evidence="2">CGMCC 1.12698</strain>
    </source>
</reference>
<keyword evidence="1" id="KW-1133">Transmembrane helix</keyword>
<evidence type="ECO:0000313" key="2">
    <source>
        <dbReference type="EMBL" id="GGE57887.1"/>
    </source>
</evidence>
<protein>
    <submittedName>
        <fullName evidence="2">Uncharacterized protein</fullName>
    </submittedName>
</protein>
<evidence type="ECO:0000313" key="3">
    <source>
        <dbReference type="Proteomes" id="UP000605259"/>
    </source>
</evidence>
<sequence>MEKKDTIQKSITDTYFLFILILGGICILSFMSIISLHMPPYPIDKALFWTSLAGTVGFIIELKLSKKGDTHE</sequence>
<dbReference type="EMBL" id="BMFK01000001">
    <property type="protein sequence ID" value="GGE57887.1"/>
    <property type="molecule type" value="Genomic_DNA"/>
</dbReference>
<dbReference type="AlphaFoldDB" id="A0A917ELM2"/>
<evidence type="ECO:0000256" key="1">
    <source>
        <dbReference type="SAM" id="Phobius"/>
    </source>
</evidence>
<comment type="caution">
    <text evidence="2">The sequence shown here is derived from an EMBL/GenBank/DDBJ whole genome shotgun (WGS) entry which is preliminary data.</text>
</comment>
<organism evidence="2 3">
    <name type="scientific">Priestia taiwanensis</name>
    <dbReference type="NCBI Taxonomy" id="1347902"/>
    <lineage>
        <taxon>Bacteria</taxon>
        <taxon>Bacillati</taxon>
        <taxon>Bacillota</taxon>
        <taxon>Bacilli</taxon>
        <taxon>Bacillales</taxon>
        <taxon>Bacillaceae</taxon>
        <taxon>Priestia</taxon>
    </lineage>
</organism>
<feature type="transmembrane region" description="Helical" evidence="1">
    <location>
        <begin position="12"/>
        <end position="34"/>
    </location>
</feature>
<keyword evidence="1" id="KW-0472">Membrane</keyword>
<keyword evidence="3" id="KW-1185">Reference proteome</keyword>
<proteinExistence type="predicted"/>